<dbReference type="AlphaFoldDB" id="A0A158HHK9"/>
<name>A0A158HHK9_9BURK</name>
<sequence>MKSTLRGLMFVAASASLAACLSTPAIALADDTPNPCDALKRIVAAAPDGFTSLRPDDGKAVARPYGHDAHCAVKTGTYSCTWTNGTNEGANAGSAADALQGVAADIAACLPDATHDQNSPGRQHFYLGARGQRTQITAMTDGAGKLTLAVSGK</sequence>
<dbReference type="Proteomes" id="UP000054683">
    <property type="component" value="Unassembled WGS sequence"/>
</dbReference>
<accession>A0A158HHK9</accession>
<dbReference type="PROSITE" id="PS51257">
    <property type="entry name" value="PROKAR_LIPOPROTEIN"/>
    <property type="match status" value="1"/>
</dbReference>
<protein>
    <recommendedName>
        <fullName evidence="4">Lipoprotein</fullName>
    </recommendedName>
</protein>
<feature type="signal peptide" evidence="1">
    <location>
        <begin position="1"/>
        <end position="29"/>
    </location>
</feature>
<gene>
    <name evidence="2" type="ORF">AWB69_04357</name>
</gene>
<evidence type="ECO:0000313" key="3">
    <source>
        <dbReference type="Proteomes" id="UP000054683"/>
    </source>
</evidence>
<evidence type="ECO:0000256" key="1">
    <source>
        <dbReference type="SAM" id="SignalP"/>
    </source>
</evidence>
<evidence type="ECO:0000313" key="2">
    <source>
        <dbReference type="EMBL" id="SAL43120.1"/>
    </source>
</evidence>
<feature type="chain" id="PRO_5008501807" description="Lipoprotein" evidence="1">
    <location>
        <begin position="30"/>
        <end position="153"/>
    </location>
</feature>
<keyword evidence="1" id="KW-0732">Signal</keyword>
<dbReference type="EMBL" id="FCOK02000030">
    <property type="protein sequence ID" value="SAL43120.1"/>
    <property type="molecule type" value="Genomic_DNA"/>
</dbReference>
<evidence type="ECO:0008006" key="4">
    <source>
        <dbReference type="Google" id="ProtNLM"/>
    </source>
</evidence>
<dbReference type="RefSeq" id="WP_062088309.1">
    <property type="nucleotide sequence ID" value="NZ_FCOK02000030.1"/>
</dbReference>
<reference evidence="2 3" key="1">
    <citation type="submission" date="2016-01" db="EMBL/GenBank/DDBJ databases">
        <authorList>
            <person name="Oliw E.H."/>
        </authorList>
    </citation>
    <scope>NUCLEOTIDE SEQUENCE [LARGE SCALE GENOMIC DNA]</scope>
    <source>
        <strain evidence="2">LMG 27134</strain>
    </source>
</reference>
<proteinExistence type="predicted"/>
<organism evidence="2 3">
    <name type="scientific">Caballeronia udeis</name>
    <dbReference type="NCBI Taxonomy" id="1232866"/>
    <lineage>
        <taxon>Bacteria</taxon>
        <taxon>Pseudomonadati</taxon>
        <taxon>Pseudomonadota</taxon>
        <taxon>Betaproteobacteria</taxon>
        <taxon>Burkholderiales</taxon>
        <taxon>Burkholderiaceae</taxon>
        <taxon>Caballeronia</taxon>
    </lineage>
</organism>